<comment type="caution">
    <text evidence="1">The sequence shown here is derived from an EMBL/GenBank/DDBJ whole genome shotgun (WGS) entry which is preliminary data.</text>
</comment>
<feature type="non-terminal residue" evidence="1">
    <location>
        <position position="1"/>
    </location>
</feature>
<gene>
    <name evidence="1" type="ORF">S06H3_21727</name>
</gene>
<protein>
    <recommendedName>
        <fullName evidence="2">5'-3' exonuclease domain-containing protein</fullName>
    </recommendedName>
</protein>
<dbReference type="Gene3D" id="1.10.150.20">
    <property type="entry name" value="5' to 3' exonuclease, C-terminal subdomain"/>
    <property type="match status" value="1"/>
</dbReference>
<dbReference type="InterPro" id="IPR036279">
    <property type="entry name" value="5-3_exonuclease_C_sf"/>
</dbReference>
<proteinExistence type="predicted"/>
<dbReference type="SUPFAM" id="SSF47807">
    <property type="entry name" value="5' to 3' exonuclease, C-terminal subdomain"/>
    <property type="match status" value="1"/>
</dbReference>
<organism evidence="1">
    <name type="scientific">marine sediment metagenome</name>
    <dbReference type="NCBI Taxonomy" id="412755"/>
    <lineage>
        <taxon>unclassified sequences</taxon>
        <taxon>metagenomes</taxon>
        <taxon>ecological metagenomes</taxon>
    </lineage>
</organism>
<sequence length="126" mass="14457">GIKGIGPKIALKLLKKYSSLEGVIQYEKNNYDFTKLTPKLVQNIRKIFLLPEVNGTIGTLCWNPPNKGQVIDLLCKDHHLNLERVNNNVDKVIKNFYACRKFFKTNNCNSTLVQTTLNIPDRQKIK</sequence>
<evidence type="ECO:0008006" key="2">
    <source>
        <dbReference type="Google" id="ProtNLM"/>
    </source>
</evidence>
<reference evidence="1" key="1">
    <citation type="journal article" date="2014" name="Front. Microbiol.">
        <title>High frequency of phylogenetically diverse reductive dehalogenase-homologous genes in deep subseafloor sedimentary metagenomes.</title>
        <authorList>
            <person name="Kawai M."/>
            <person name="Futagami T."/>
            <person name="Toyoda A."/>
            <person name="Takaki Y."/>
            <person name="Nishi S."/>
            <person name="Hori S."/>
            <person name="Arai W."/>
            <person name="Tsubouchi T."/>
            <person name="Morono Y."/>
            <person name="Uchiyama I."/>
            <person name="Ito T."/>
            <person name="Fujiyama A."/>
            <person name="Inagaki F."/>
            <person name="Takami H."/>
        </authorList>
    </citation>
    <scope>NUCLEOTIDE SEQUENCE</scope>
    <source>
        <strain evidence="1">Expedition CK06-06</strain>
    </source>
</reference>
<accession>X1KMC7</accession>
<dbReference type="AlphaFoldDB" id="X1KMC7"/>
<evidence type="ECO:0000313" key="1">
    <source>
        <dbReference type="EMBL" id="GAI08237.1"/>
    </source>
</evidence>
<name>X1KMC7_9ZZZZ</name>
<dbReference type="EMBL" id="BARV01011459">
    <property type="protein sequence ID" value="GAI08237.1"/>
    <property type="molecule type" value="Genomic_DNA"/>
</dbReference>